<proteinExistence type="predicted"/>
<evidence type="ECO:0000313" key="2">
    <source>
        <dbReference type="EMBL" id="KAK5626883.1"/>
    </source>
</evidence>
<comment type="caution">
    <text evidence="2">The sequence shown here is derived from an EMBL/GenBank/DDBJ whole genome shotgun (WGS) entry which is preliminary data.</text>
</comment>
<protein>
    <submittedName>
        <fullName evidence="2">Uncharacterized protein</fullName>
    </submittedName>
</protein>
<gene>
    <name evidence="2" type="ORF">RRF57_002598</name>
</gene>
<name>A0AAN7UEW0_9PEZI</name>
<dbReference type="EMBL" id="JAWHQM010000004">
    <property type="protein sequence ID" value="KAK5626883.1"/>
    <property type="molecule type" value="Genomic_DNA"/>
</dbReference>
<evidence type="ECO:0000256" key="1">
    <source>
        <dbReference type="SAM" id="MobiDB-lite"/>
    </source>
</evidence>
<organism evidence="2 3">
    <name type="scientific">Xylaria bambusicola</name>
    <dbReference type="NCBI Taxonomy" id="326684"/>
    <lineage>
        <taxon>Eukaryota</taxon>
        <taxon>Fungi</taxon>
        <taxon>Dikarya</taxon>
        <taxon>Ascomycota</taxon>
        <taxon>Pezizomycotina</taxon>
        <taxon>Sordariomycetes</taxon>
        <taxon>Xylariomycetidae</taxon>
        <taxon>Xylariales</taxon>
        <taxon>Xylariaceae</taxon>
        <taxon>Xylaria</taxon>
    </lineage>
</organism>
<sequence>MHEIEDVVGKYVDNDDGTELRDVHVGDLKFESFSTDLIAALAKQMQIILNETPELKRKSSDELERKMAVPMYSEHKVAPERTAKNPDKFMNMEPTRSLFSTPRLDADADADDESSMNVPSLGSDASNAFVLSTSKQNMSWYTHSSHALCRHRHEFHLE</sequence>
<feature type="region of interest" description="Disordered" evidence="1">
    <location>
        <begin position="68"/>
        <end position="96"/>
    </location>
</feature>
<dbReference type="AlphaFoldDB" id="A0AAN7UEW0"/>
<accession>A0AAN7UEW0</accession>
<feature type="compositionally biased region" description="Basic and acidic residues" evidence="1">
    <location>
        <begin position="68"/>
        <end position="87"/>
    </location>
</feature>
<evidence type="ECO:0000313" key="3">
    <source>
        <dbReference type="Proteomes" id="UP001305414"/>
    </source>
</evidence>
<dbReference type="Proteomes" id="UP001305414">
    <property type="component" value="Unassembled WGS sequence"/>
</dbReference>
<keyword evidence="3" id="KW-1185">Reference proteome</keyword>
<reference evidence="2 3" key="1">
    <citation type="submission" date="2023-10" db="EMBL/GenBank/DDBJ databases">
        <title>Draft genome sequence of Xylaria bambusicola isolate GMP-LS, the root and basal stem rot pathogen of sugarcane in Indonesia.</title>
        <authorList>
            <person name="Selvaraj P."/>
            <person name="Muralishankar V."/>
            <person name="Muruganantham S."/>
            <person name="Sp S."/>
            <person name="Haryani S."/>
            <person name="Lau K.J.X."/>
            <person name="Naqvi N.I."/>
        </authorList>
    </citation>
    <scope>NUCLEOTIDE SEQUENCE [LARGE SCALE GENOMIC DNA]</scope>
    <source>
        <strain evidence="2">GMP-LS</strain>
    </source>
</reference>